<gene>
    <name evidence="1" type="ORF">G1H11_13915</name>
</gene>
<evidence type="ECO:0000313" key="2">
    <source>
        <dbReference type="Proteomes" id="UP000469185"/>
    </source>
</evidence>
<dbReference type="Proteomes" id="UP000469185">
    <property type="component" value="Unassembled WGS sequence"/>
</dbReference>
<organism evidence="1 2">
    <name type="scientific">Phytoactinopolyspora alkaliphila</name>
    <dbReference type="NCBI Taxonomy" id="1783498"/>
    <lineage>
        <taxon>Bacteria</taxon>
        <taxon>Bacillati</taxon>
        <taxon>Actinomycetota</taxon>
        <taxon>Actinomycetes</taxon>
        <taxon>Jiangellales</taxon>
        <taxon>Jiangellaceae</taxon>
        <taxon>Phytoactinopolyspora</taxon>
    </lineage>
</organism>
<sequence length="149" mass="16652">MIDTSLVGYWSDDIMYSGATEANDLTFRPDGSGFTYWARLGDVFEVDRFTWHVDSAGKLHVRLIRMLTGTWTVRDNRIHHRVQLEDDIDVAHETSYALAAGRDVFGNNVSTLTLHRPILPAATVFALRKDGQDDPTAADTVSFGEPPAR</sequence>
<reference evidence="1 2" key="1">
    <citation type="submission" date="2020-02" db="EMBL/GenBank/DDBJ databases">
        <authorList>
            <person name="Li X.-J."/>
            <person name="Feng X.-M."/>
        </authorList>
    </citation>
    <scope>NUCLEOTIDE SEQUENCE [LARGE SCALE GENOMIC DNA]</scope>
    <source>
        <strain evidence="1 2">CGMCC 4.7225</strain>
    </source>
</reference>
<keyword evidence="2" id="KW-1185">Reference proteome</keyword>
<name>A0A6N9YN34_9ACTN</name>
<proteinExistence type="predicted"/>
<protein>
    <submittedName>
        <fullName evidence="1">Uncharacterized protein</fullName>
    </submittedName>
</protein>
<comment type="caution">
    <text evidence="1">The sequence shown here is derived from an EMBL/GenBank/DDBJ whole genome shotgun (WGS) entry which is preliminary data.</text>
</comment>
<evidence type="ECO:0000313" key="1">
    <source>
        <dbReference type="EMBL" id="NED96403.1"/>
    </source>
</evidence>
<dbReference type="RefSeq" id="WP_163819196.1">
    <property type="nucleotide sequence ID" value="NZ_JAAGOB010000007.1"/>
</dbReference>
<accession>A0A6N9YN34</accession>
<dbReference type="EMBL" id="JAAGOB010000007">
    <property type="protein sequence ID" value="NED96403.1"/>
    <property type="molecule type" value="Genomic_DNA"/>
</dbReference>
<dbReference type="AlphaFoldDB" id="A0A6N9YN34"/>